<keyword evidence="1" id="KW-0378">Hydrolase</keyword>
<evidence type="ECO:0000313" key="4">
    <source>
        <dbReference type="Proteomes" id="UP000236728"/>
    </source>
</evidence>
<proteinExistence type="predicted"/>
<dbReference type="OrthoDB" id="165822at2"/>
<dbReference type="SUPFAM" id="SSF63817">
    <property type="entry name" value="Sortase"/>
    <property type="match status" value="1"/>
</dbReference>
<evidence type="ECO:0000313" key="3">
    <source>
        <dbReference type="EMBL" id="SEG26026.1"/>
    </source>
</evidence>
<dbReference type="InterPro" id="IPR005754">
    <property type="entry name" value="Sortase"/>
</dbReference>
<dbReference type="CDD" id="cd05828">
    <property type="entry name" value="Sortase_D_1"/>
    <property type="match status" value="1"/>
</dbReference>
<keyword evidence="4" id="KW-1185">Reference proteome</keyword>
<dbReference type="GO" id="GO:0016787">
    <property type="term" value="F:hydrolase activity"/>
    <property type="evidence" value="ECO:0007669"/>
    <property type="project" value="UniProtKB-KW"/>
</dbReference>
<dbReference type="Pfam" id="PF04203">
    <property type="entry name" value="Sortase"/>
    <property type="match status" value="1"/>
</dbReference>
<organism evidence="3 4">
    <name type="scientific">Bryocella elongata</name>
    <dbReference type="NCBI Taxonomy" id="863522"/>
    <lineage>
        <taxon>Bacteria</taxon>
        <taxon>Pseudomonadati</taxon>
        <taxon>Acidobacteriota</taxon>
        <taxon>Terriglobia</taxon>
        <taxon>Terriglobales</taxon>
        <taxon>Acidobacteriaceae</taxon>
        <taxon>Bryocella</taxon>
    </lineage>
</organism>
<evidence type="ECO:0000256" key="2">
    <source>
        <dbReference type="SAM" id="Phobius"/>
    </source>
</evidence>
<keyword evidence="2" id="KW-0472">Membrane</keyword>
<accession>A0A1H5YRS5</accession>
<dbReference type="RefSeq" id="WP_103933266.1">
    <property type="nucleotide sequence ID" value="NZ_FNVA01000003.1"/>
</dbReference>
<dbReference type="AlphaFoldDB" id="A0A1H5YRS5"/>
<dbReference type="Gene3D" id="2.40.260.10">
    <property type="entry name" value="Sortase"/>
    <property type="match status" value="1"/>
</dbReference>
<dbReference type="EMBL" id="FNVA01000003">
    <property type="protein sequence ID" value="SEG26026.1"/>
    <property type="molecule type" value="Genomic_DNA"/>
</dbReference>
<gene>
    <name evidence="3" type="ORF">SAMN05421819_2418</name>
</gene>
<keyword evidence="2" id="KW-1133">Transmembrane helix</keyword>
<reference evidence="3 4" key="1">
    <citation type="submission" date="2016-10" db="EMBL/GenBank/DDBJ databases">
        <authorList>
            <person name="de Groot N.N."/>
        </authorList>
    </citation>
    <scope>NUCLEOTIDE SEQUENCE [LARGE SCALE GENOMIC DNA]</scope>
    <source>
        <strain evidence="3 4">DSM 22489</strain>
    </source>
</reference>
<protein>
    <submittedName>
        <fullName evidence="3">Sortase A</fullName>
    </submittedName>
</protein>
<dbReference type="NCBIfam" id="TIGR01076">
    <property type="entry name" value="sortase_fam"/>
    <property type="match status" value="1"/>
</dbReference>
<feature type="transmembrane region" description="Helical" evidence="2">
    <location>
        <begin position="17"/>
        <end position="43"/>
    </location>
</feature>
<dbReference type="InterPro" id="IPR023365">
    <property type="entry name" value="Sortase_dom-sf"/>
</dbReference>
<keyword evidence="2" id="KW-0812">Transmembrane</keyword>
<name>A0A1H5YRS5_9BACT</name>
<sequence>MTKRSGWLLRWFNGPQWLSFLCLSAGAVLFGMWAIPTGCGLVFSRLAISRFQMEHPEAKSWAPGRIAAYRKAMRVVAPAPEAVLRIPRLGLRVPVMEGSSEGASALAMNLGAEHIAGTAEPGGRGNMALTSHRDGFFRGLKDIAVGDRVEVASGKGFDVYRVDSLRVVSPGDAAPLQPTSDDVLTLVTCYPFFYLGPAPQRFIVRASLQSHAAPNQHS</sequence>
<evidence type="ECO:0000256" key="1">
    <source>
        <dbReference type="ARBA" id="ARBA00022801"/>
    </source>
</evidence>
<dbReference type="InterPro" id="IPR041999">
    <property type="entry name" value="Sortase_D_1"/>
</dbReference>
<dbReference type="Proteomes" id="UP000236728">
    <property type="component" value="Unassembled WGS sequence"/>
</dbReference>